<feature type="region of interest" description="Disordered" evidence="1">
    <location>
        <begin position="80"/>
        <end position="108"/>
    </location>
</feature>
<feature type="region of interest" description="Disordered" evidence="1">
    <location>
        <begin position="173"/>
        <end position="260"/>
    </location>
</feature>
<feature type="compositionally biased region" description="Basic and acidic residues" evidence="1">
    <location>
        <begin position="392"/>
        <end position="403"/>
    </location>
</feature>
<feature type="compositionally biased region" description="Polar residues" evidence="1">
    <location>
        <begin position="292"/>
        <end position="303"/>
    </location>
</feature>
<dbReference type="GO" id="GO:0030515">
    <property type="term" value="F:snoRNA binding"/>
    <property type="evidence" value="ECO:0007669"/>
    <property type="project" value="InterPro"/>
</dbReference>
<accession>A0A8H3IAG7</accession>
<dbReference type="OrthoDB" id="5423707at2759"/>
<feature type="compositionally biased region" description="Low complexity" evidence="1">
    <location>
        <begin position="225"/>
        <end position="243"/>
    </location>
</feature>
<dbReference type="EMBL" id="CAJPDS010000013">
    <property type="protein sequence ID" value="CAF9913480.1"/>
    <property type="molecule type" value="Genomic_DNA"/>
</dbReference>
<feature type="compositionally biased region" description="Polar residues" evidence="1">
    <location>
        <begin position="366"/>
        <end position="389"/>
    </location>
</feature>
<keyword evidence="3" id="KW-1185">Reference proteome</keyword>
<dbReference type="Pfam" id="PF08297">
    <property type="entry name" value="U3_snoRNA_assoc"/>
    <property type="match status" value="1"/>
</dbReference>
<feature type="region of interest" description="Disordered" evidence="1">
    <location>
        <begin position="1"/>
        <end position="32"/>
    </location>
</feature>
<feature type="region of interest" description="Disordered" evidence="1">
    <location>
        <begin position="338"/>
        <end position="408"/>
    </location>
</feature>
<evidence type="ECO:0000313" key="3">
    <source>
        <dbReference type="Proteomes" id="UP000664521"/>
    </source>
</evidence>
<feature type="compositionally biased region" description="Basic and acidic residues" evidence="1">
    <location>
        <begin position="185"/>
        <end position="196"/>
    </location>
</feature>
<evidence type="ECO:0000256" key="1">
    <source>
        <dbReference type="SAM" id="MobiDB-lite"/>
    </source>
</evidence>
<dbReference type="AlphaFoldDB" id="A0A8H3IAG7"/>
<dbReference type="InterPro" id="IPR013268">
    <property type="entry name" value="UTP16"/>
</dbReference>
<feature type="region of interest" description="Disordered" evidence="1">
    <location>
        <begin position="282"/>
        <end position="303"/>
    </location>
</feature>
<protein>
    <submittedName>
        <fullName evidence="2">Uncharacterized protein</fullName>
    </submittedName>
</protein>
<proteinExistence type="predicted"/>
<gene>
    <name evidence="2" type="ORF">HETSPECPRED_001566</name>
</gene>
<dbReference type="Proteomes" id="UP000664521">
    <property type="component" value="Unassembled WGS sequence"/>
</dbReference>
<reference evidence="2" key="1">
    <citation type="submission" date="2021-03" db="EMBL/GenBank/DDBJ databases">
        <authorList>
            <person name="Tagirdzhanova G."/>
        </authorList>
    </citation>
    <scope>NUCLEOTIDE SEQUENCE</scope>
</reference>
<comment type="caution">
    <text evidence="2">The sequence shown here is derived from an EMBL/GenBank/DDBJ whole genome shotgun (WGS) entry which is preliminary data.</text>
</comment>
<feature type="region of interest" description="Disordered" evidence="1">
    <location>
        <begin position="485"/>
        <end position="508"/>
    </location>
</feature>
<organism evidence="2 3">
    <name type="scientific">Heterodermia speciosa</name>
    <dbReference type="NCBI Taxonomy" id="116794"/>
    <lineage>
        <taxon>Eukaryota</taxon>
        <taxon>Fungi</taxon>
        <taxon>Dikarya</taxon>
        <taxon>Ascomycota</taxon>
        <taxon>Pezizomycotina</taxon>
        <taxon>Lecanoromycetes</taxon>
        <taxon>OSLEUM clade</taxon>
        <taxon>Lecanoromycetidae</taxon>
        <taxon>Caliciales</taxon>
        <taxon>Physciaceae</taxon>
        <taxon>Heterodermia</taxon>
    </lineage>
</organism>
<feature type="compositionally biased region" description="Basic and acidic residues" evidence="1">
    <location>
        <begin position="338"/>
        <end position="351"/>
    </location>
</feature>
<sequence>MEPAHLPDTDLPVLAPYTIPTPTTVDPASKHRSDRSMFPALWNFIRAPFDPSNFGLRRSQSREVEQQILSELATAAEAGMVATRSQEPAPVVDLGKLPPNGMSEAETTKKRRLFELHPDSHDERILKRRVEIPAETPHPWSKGGHRELIPIVSPSINSPNIPNDGIEVRVVNGRKSRPSPSNHAAKSDKTNHEHTKQPKNNHVATKPPDNLVSQKTAEKVSYPASPIKIPGKPDSKPSSPASVKAKHKRFGSEEIPEDYPLPLNDEIATFDEIAPPVKVQAGFESEDEEPETITTSKGLSEARSTANEAARVAGKYVIALTTHFYFIDQYLTCSRQRMQEKQRRRDRDARLKLQAKSARPLKRKLNGSTAETDSLLSPSTLIGSASEPNADSEARSKGPKESRLPMLLPEEILSTEPIVRPLTPPPETSSRDRRLVKKRRLLDIDSKPPKDVRHGKLIIRVLDSGPGNMPPKASKDSRMLREAWLTGQRGPKGAIERRKSGGGFVRKL</sequence>
<name>A0A8H3IAG7_9LECA</name>
<evidence type="ECO:0000313" key="2">
    <source>
        <dbReference type="EMBL" id="CAF9913480.1"/>
    </source>
</evidence>
<dbReference type="GO" id="GO:0006364">
    <property type="term" value="P:rRNA processing"/>
    <property type="evidence" value="ECO:0007669"/>
    <property type="project" value="InterPro"/>
</dbReference>